<evidence type="ECO:0000259" key="3">
    <source>
        <dbReference type="Pfam" id="PF13649"/>
    </source>
</evidence>
<gene>
    <name evidence="4" type="ORF">NMP03_13295</name>
</gene>
<dbReference type="GO" id="GO:0032259">
    <property type="term" value="P:methylation"/>
    <property type="evidence" value="ECO:0007669"/>
    <property type="project" value="UniProtKB-KW"/>
</dbReference>
<dbReference type="GO" id="GO:0008168">
    <property type="term" value="F:methyltransferase activity"/>
    <property type="evidence" value="ECO:0007669"/>
    <property type="project" value="UniProtKB-KW"/>
</dbReference>
<dbReference type="Gene3D" id="3.40.50.150">
    <property type="entry name" value="Vaccinia Virus protein VP39"/>
    <property type="match status" value="1"/>
</dbReference>
<evidence type="ECO:0000256" key="1">
    <source>
        <dbReference type="ARBA" id="ARBA00022603"/>
    </source>
</evidence>
<proteinExistence type="predicted"/>
<keyword evidence="2" id="KW-0808">Transferase</keyword>
<evidence type="ECO:0000256" key="2">
    <source>
        <dbReference type="ARBA" id="ARBA00022679"/>
    </source>
</evidence>
<evidence type="ECO:0000313" key="5">
    <source>
        <dbReference type="Proteomes" id="UP001058533"/>
    </source>
</evidence>
<feature type="domain" description="Methyltransferase" evidence="3">
    <location>
        <begin position="48"/>
        <end position="148"/>
    </location>
</feature>
<name>A0ABY5L5C6_9SPHN</name>
<accession>A0ABY5L5C6</accession>
<dbReference type="InterPro" id="IPR041698">
    <property type="entry name" value="Methyltransf_25"/>
</dbReference>
<sequence>MSETQGHAGRMDSIYATQRHFYDLTRKYYLLGRDRLIRHLSPPPQGTVLEVGCGTGRNLIVAARRWPQAHCYGFDISQAMLETARANVAKAGLAHRITLAQGDATDFAPAALFGVPAFDRVFMSYTLSMIPDWQGAIAAAAAALAPGGQLHIVDFGQQERLPRPFRTGLFAWLRKFDVTPRGDLARFVEVAAQAAGGSARFTPLYRGYAWAAEVRRP</sequence>
<organism evidence="4 5">
    <name type="scientific">Sphingomonas qomolangmaensis</name>
    <dbReference type="NCBI Taxonomy" id="2918765"/>
    <lineage>
        <taxon>Bacteria</taxon>
        <taxon>Pseudomonadati</taxon>
        <taxon>Pseudomonadota</taxon>
        <taxon>Alphaproteobacteria</taxon>
        <taxon>Sphingomonadales</taxon>
        <taxon>Sphingomonadaceae</taxon>
        <taxon>Sphingomonas</taxon>
    </lineage>
</organism>
<dbReference type="PANTHER" id="PTHR43861">
    <property type="entry name" value="TRANS-ACONITATE 2-METHYLTRANSFERASE-RELATED"/>
    <property type="match status" value="1"/>
</dbReference>
<reference evidence="4" key="1">
    <citation type="submission" date="2022-07" db="EMBL/GenBank/DDBJ databases">
        <title>Sphingomonas sp. nov., a novel bacterium isolated from the north slope of the Mount Everest.</title>
        <authorList>
            <person name="Cui X."/>
            <person name="Liu Y."/>
        </authorList>
    </citation>
    <scope>NUCLEOTIDE SEQUENCE</scope>
    <source>
        <strain evidence="4">S5-59</strain>
    </source>
</reference>
<keyword evidence="1 4" id="KW-0489">Methyltransferase</keyword>
<dbReference type="CDD" id="cd02440">
    <property type="entry name" value="AdoMet_MTases"/>
    <property type="match status" value="1"/>
</dbReference>
<dbReference type="SUPFAM" id="SSF53335">
    <property type="entry name" value="S-adenosyl-L-methionine-dependent methyltransferases"/>
    <property type="match status" value="1"/>
</dbReference>
<dbReference type="Pfam" id="PF13649">
    <property type="entry name" value="Methyltransf_25"/>
    <property type="match status" value="1"/>
</dbReference>
<evidence type="ECO:0000313" key="4">
    <source>
        <dbReference type="EMBL" id="UUL82150.1"/>
    </source>
</evidence>
<dbReference type="EMBL" id="CP101740">
    <property type="protein sequence ID" value="UUL82150.1"/>
    <property type="molecule type" value="Genomic_DNA"/>
</dbReference>
<protein>
    <submittedName>
        <fullName evidence="4">Methyltransferase domain-containing protein</fullName>
    </submittedName>
</protein>
<dbReference type="PANTHER" id="PTHR43861:SF1">
    <property type="entry name" value="TRANS-ACONITATE 2-METHYLTRANSFERASE"/>
    <property type="match status" value="1"/>
</dbReference>
<dbReference type="Proteomes" id="UP001058533">
    <property type="component" value="Chromosome"/>
</dbReference>
<keyword evidence="5" id="KW-1185">Reference proteome</keyword>
<dbReference type="RefSeq" id="WP_256505931.1">
    <property type="nucleotide sequence ID" value="NZ_CP101740.1"/>
</dbReference>
<dbReference type="InterPro" id="IPR029063">
    <property type="entry name" value="SAM-dependent_MTases_sf"/>
</dbReference>